<comment type="caution">
    <text evidence="1">The sequence shown here is derived from an EMBL/GenBank/DDBJ whole genome shotgun (WGS) entry which is preliminary data.</text>
</comment>
<protein>
    <submittedName>
        <fullName evidence="1">Uncharacterized protein</fullName>
    </submittedName>
</protein>
<gene>
    <name evidence="1" type="ORF">GO594_26280</name>
</gene>
<proteinExistence type="predicted"/>
<organism evidence="1 2">
    <name type="scientific">Metapseudomonas otitidis</name>
    <dbReference type="NCBI Taxonomy" id="319939"/>
    <lineage>
        <taxon>Bacteria</taxon>
        <taxon>Pseudomonadati</taxon>
        <taxon>Pseudomonadota</taxon>
        <taxon>Gammaproteobacteria</taxon>
        <taxon>Pseudomonadales</taxon>
        <taxon>Pseudomonadaceae</taxon>
        <taxon>Metapseudomonas</taxon>
    </lineage>
</organism>
<evidence type="ECO:0000313" key="1">
    <source>
        <dbReference type="EMBL" id="MWK59509.1"/>
    </source>
</evidence>
<sequence>MLDCFEVSIKQKLDLNVVRSALAECLGVPVENLVDESEYWGLPDSGRESSVSLRVYFSDVGYGVLITGLSVLDVRDERLWALADCLSKKLGADVAVGDYRDEVEGYPDRVVVFSPDGTKAFGIGISDPEGNFEVELLPG</sequence>
<evidence type="ECO:0000313" key="2">
    <source>
        <dbReference type="Proteomes" id="UP000461288"/>
    </source>
</evidence>
<reference evidence="1 2" key="1">
    <citation type="submission" date="2019-12" db="EMBL/GenBank/DDBJ databases">
        <title>Draft genome sequence of Pseudomonas otitidis recovered from a chicken carcass.</title>
        <authorList>
            <person name="Vieira T.R."/>
            <person name="Oliviera E.F.C."/>
            <person name="Silva N.M.V."/>
            <person name="Sambrano G.E."/>
            <person name="Cibulski S.P."/>
            <person name="Cardoso M.R.I."/>
        </authorList>
    </citation>
    <scope>NUCLEOTIDE SEQUENCE [LARGE SCALE GENOMIC DNA]</scope>
    <source>
        <strain evidence="1 2">25_K</strain>
    </source>
</reference>
<accession>A0A7X3KX57</accession>
<dbReference type="RefSeq" id="WP_160482837.1">
    <property type="nucleotide sequence ID" value="NZ_WTFN01000099.1"/>
</dbReference>
<dbReference type="EMBL" id="WTFN01000099">
    <property type="protein sequence ID" value="MWK59509.1"/>
    <property type="molecule type" value="Genomic_DNA"/>
</dbReference>
<dbReference type="Proteomes" id="UP000461288">
    <property type="component" value="Unassembled WGS sequence"/>
</dbReference>
<dbReference type="AlphaFoldDB" id="A0A7X3KX57"/>
<name>A0A7X3KX57_9GAMM</name>